<comment type="similarity">
    <text evidence="1">Belongs to the protein kinase superfamily. TKL Ser/Thr protein kinase family.</text>
</comment>
<keyword evidence="2" id="KW-0040">ANK repeat</keyword>
<dbReference type="Gene3D" id="1.25.40.20">
    <property type="entry name" value="Ankyrin repeat-containing domain"/>
    <property type="match status" value="1"/>
</dbReference>
<dbReference type="GO" id="GO:0007229">
    <property type="term" value="P:integrin-mediated signaling pathway"/>
    <property type="evidence" value="ECO:0007669"/>
    <property type="project" value="TreeGrafter"/>
</dbReference>
<evidence type="ECO:0000256" key="2">
    <source>
        <dbReference type="PROSITE-ProRule" id="PRU00023"/>
    </source>
</evidence>
<evidence type="ECO:0000259" key="3">
    <source>
        <dbReference type="PROSITE" id="PS50011"/>
    </source>
</evidence>
<dbReference type="SUPFAM" id="SSF48403">
    <property type="entry name" value="Ankyrin repeat"/>
    <property type="match status" value="1"/>
</dbReference>
<dbReference type="Gene3D" id="3.30.200.20">
    <property type="entry name" value="Phosphorylase Kinase, domain 1"/>
    <property type="match status" value="1"/>
</dbReference>
<dbReference type="FunFam" id="1.25.40.20:FF:000050">
    <property type="entry name" value="integrin-linked protein kinase"/>
    <property type="match status" value="1"/>
</dbReference>
<dbReference type="Proteomes" id="UP000887575">
    <property type="component" value="Unassembled WGS sequence"/>
</dbReference>
<dbReference type="PROSITE" id="PS50297">
    <property type="entry name" value="ANK_REP_REGION"/>
    <property type="match status" value="3"/>
</dbReference>
<dbReference type="FunFam" id="3.30.200.20:FF:000245">
    <property type="entry name" value="Integrin-linked protein kinase"/>
    <property type="match status" value="1"/>
</dbReference>
<dbReference type="GO" id="GO:0005524">
    <property type="term" value="F:ATP binding"/>
    <property type="evidence" value="ECO:0007669"/>
    <property type="project" value="InterPro"/>
</dbReference>
<dbReference type="Pfam" id="PF07714">
    <property type="entry name" value="PK_Tyr_Ser-Thr"/>
    <property type="match status" value="1"/>
</dbReference>
<dbReference type="InterPro" id="IPR011009">
    <property type="entry name" value="Kinase-like_dom_sf"/>
</dbReference>
<proteinExistence type="inferred from homology"/>
<dbReference type="GO" id="GO:0005925">
    <property type="term" value="C:focal adhesion"/>
    <property type="evidence" value="ECO:0007669"/>
    <property type="project" value="TreeGrafter"/>
</dbReference>
<dbReference type="PANTHER" id="PTHR44329:SF57">
    <property type="entry name" value="INTEGRIN-LINKED PROTEIN KINASE"/>
    <property type="match status" value="1"/>
</dbReference>
<reference evidence="5" key="1">
    <citation type="submission" date="2024-02" db="UniProtKB">
        <authorList>
            <consortium name="WormBaseParasite"/>
        </authorList>
    </citation>
    <scope>IDENTIFICATION</scope>
</reference>
<dbReference type="InterPro" id="IPR051681">
    <property type="entry name" value="Ser/Thr_Kinases-Pseudokinases"/>
</dbReference>
<dbReference type="InterPro" id="IPR001245">
    <property type="entry name" value="Ser-Thr/Tyr_kinase_cat_dom"/>
</dbReference>
<feature type="domain" description="Protein kinase" evidence="3">
    <location>
        <begin position="211"/>
        <end position="465"/>
    </location>
</feature>
<dbReference type="InterPro" id="IPR036770">
    <property type="entry name" value="Ankyrin_rpt-contain_sf"/>
</dbReference>
<dbReference type="PANTHER" id="PTHR44329">
    <property type="entry name" value="SERINE/THREONINE-PROTEIN KINASE TNNI3K-RELATED"/>
    <property type="match status" value="1"/>
</dbReference>
<dbReference type="InterPro" id="IPR000719">
    <property type="entry name" value="Prot_kinase_dom"/>
</dbReference>
<dbReference type="SUPFAM" id="SSF56112">
    <property type="entry name" value="Protein kinase-like (PK-like)"/>
    <property type="match status" value="1"/>
</dbReference>
<feature type="repeat" description="ANK" evidence="2">
    <location>
        <begin position="116"/>
        <end position="148"/>
    </location>
</feature>
<dbReference type="InterPro" id="IPR002110">
    <property type="entry name" value="Ankyrin_rpt"/>
</dbReference>
<feature type="repeat" description="ANK" evidence="2">
    <location>
        <begin position="83"/>
        <end position="115"/>
    </location>
</feature>
<organism evidence="4 5">
    <name type="scientific">Mesorhabditis belari</name>
    <dbReference type="NCBI Taxonomy" id="2138241"/>
    <lineage>
        <taxon>Eukaryota</taxon>
        <taxon>Metazoa</taxon>
        <taxon>Ecdysozoa</taxon>
        <taxon>Nematoda</taxon>
        <taxon>Chromadorea</taxon>
        <taxon>Rhabditida</taxon>
        <taxon>Rhabditina</taxon>
        <taxon>Rhabditomorpha</taxon>
        <taxon>Rhabditoidea</taxon>
        <taxon>Rhabditidae</taxon>
        <taxon>Mesorhabditinae</taxon>
        <taxon>Mesorhabditis</taxon>
    </lineage>
</organism>
<name>A0AAF3EA62_9BILA</name>
<feature type="repeat" description="ANK" evidence="2">
    <location>
        <begin position="50"/>
        <end position="82"/>
    </location>
</feature>
<dbReference type="Gene3D" id="1.10.510.10">
    <property type="entry name" value="Transferase(Phosphotransferase) domain 1"/>
    <property type="match status" value="1"/>
</dbReference>
<dbReference type="AlphaFoldDB" id="A0AAF3EA62"/>
<dbReference type="GO" id="GO:0007160">
    <property type="term" value="P:cell-matrix adhesion"/>
    <property type="evidence" value="ECO:0007669"/>
    <property type="project" value="TreeGrafter"/>
</dbReference>
<evidence type="ECO:0000313" key="5">
    <source>
        <dbReference type="WBParaSite" id="MBELARI_LOCUS10805"/>
    </source>
</evidence>
<protein>
    <submittedName>
        <fullName evidence="5">Protein kinase domain-containing protein</fullName>
    </submittedName>
</protein>
<dbReference type="WBParaSite" id="MBELARI_LOCUS10805">
    <property type="protein sequence ID" value="MBELARI_LOCUS10805"/>
    <property type="gene ID" value="MBELARI_LOCUS10805"/>
</dbReference>
<keyword evidence="4" id="KW-1185">Reference proteome</keyword>
<dbReference type="GO" id="GO:0001725">
    <property type="term" value="C:stress fiber"/>
    <property type="evidence" value="ECO:0007669"/>
    <property type="project" value="TreeGrafter"/>
</dbReference>
<sequence length="646" mass="71806">MALSARYHQHKPNVPIIMEDVFGWVREGNAFQVRYWLDDHEHDLNVGDDHAFSLLHWAAKGGQLSIADMLLARGARVNATNMGDDTPLHLAASHGHRGIVQKLINRKADVNAVNEHGMTPLHYACFNGHQDIAEDLIQSGSLVSQCNKMGQTPIDVATPKIRQVVEEISQENGQNPRERVPIRNDQTWKGTKSRTRDATLSRYTGVDVSSLNLLSKIAESHSGELWRGKWQGNDIVARVLAIPEVTARISRDFQTECPALRVFAHANICPVLACANQPPSLVVISQYMPFGSLFNVLHGQNSVVIDNAQALRFALDVARGMSYLHSLDPLILRYHLSSKHVVVDEELNARISMADTKFSFQEVGRIYSPAWFSPEALQRSPDQLNVRAADMWSFGILLWELNTREVPLADLSPMECGMKIALEGLRVSIPPGISRAMNRLLNICLNEDPGRRPGMPTRRWGATSIDDSAAATSPVQPNPSIMAAAAKDSPRMRRSGRHAENETNQCPYCAYGMNLMTKKEKLGVDMEASGSGQNGAKPPGMELLYDKKNDGRMDELVEEIVEEEVVPFEQAELLNQMVQEGEFVGDNEDYSQSSGGRPEGKRQRLLNMLSALQHRLEHLADDECIELVEGSIEQVVNKLQTATPKK</sequence>
<accession>A0AAF3EA62</accession>
<dbReference type="GO" id="GO:0004674">
    <property type="term" value="F:protein serine/threonine kinase activity"/>
    <property type="evidence" value="ECO:0007669"/>
    <property type="project" value="TreeGrafter"/>
</dbReference>
<evidence type="ECO:0000313" key="4">
    <source>
        <dbReference type="Proteomes" id="UP000887575"/>
    </source>
</evidence>
<dbReference type="PROSITE" id="PS50088">
    <property type="entry name" value="ANK_REPEAT"/>
    <property type="match status" value="3"/>
</dbReference>
<dbReference type="PROSITE" id="PS50011">
    <property type="entry name" value="PROTEIN_KINASE_DOM"/>
    <property type="match status" value="1"/>
</dbReference>
<dbReference type="SMART" id="SM00248">
    <property type="entry name" value="ANK"/>
    <property type="match status" value="3"/>
</dbReference>
<dbReference type="Pfam" id="PF12796">
    <property type="entry name" value="Ank_2"/>
    <property type="match status" value="1"/>
</dbReference>
<dbReference type="GO" id="GO:0034446">
    <property type="term" value="P:substrate adhesion-dependent cell spreading"/>
    <property type="evidence" value="ECO:0007669"/>
    <property type="project" value="TreeGrafter"/>
</dbReference>
<evidence type="ECO:0000256" key="1">
    <source>
        <dbReference type="ARBA" id="ARBA00005843"/>
    </source>
</evidence>